<dbReference type="GO" id="GO:0006310">
    <property type="term" value="P:DNA recombination"/>
    <property type="evidence" value="ECO:0007669"/>
    <property type="project" value="UniProtKB-KW"/>
</dbReference>
<name>A0A917ZB24_9ACTN</name>
<dbReference type="Proteomes" id="UP000646523">
    <property type="component" value="Unassembled WGS sequence"/>
</dbReference>
<dbReference type="InterPro" id="IPR010998">
    <property type="entry name" value="Integrase_recombinase_N"/>
</dbReference>
<dbReference type="GO" id="GO:0003677">
    <property type="term" value="F:DNA binding"/>
    <property type="evidence" value="ECO:0007669"/>
    <property type="project" value="UniProtKB-UniRule"/>
</dbReference>
<evidence type="ECO:0000256" key="4">
    <source>
        <dbReference type="PROSITE-ProRule" id="PRU01248"/>
    </source>
</evidence>
<dbReference type="CDD" id="cd01189">
    <property type="entry name" value="INT_ICEBs1_C_like"/>
    <property type="match status" value="1"/>
</dbReference>
<gene>
    <name evidence="7" type="ORF">GCM10012289_58860</name>
</gene>
<keyword evidence="3" id="KW-0233">DNA recombination</keyword>
<reference evidence="7" key="2">
    <citation type="submission" date="2020-09" db="EMBL/GenBank/DDBJ databases">
        <authorList>
            <person name="Sun Q."/>
            <person name="Zhou Y."/>
        </authorList>
    </citation>
    <scope>NUCLEOTIDE SEQUENCE</scope>
    <source>
        <strain evidence="7">CGMCC 4.7368</strain>
    </source>
</reference>
<dbReference type="Pfam" id="PF14659">
    <property type="entry name" value="Phage_int_SAM_3"/>
    <property type="match status" value="1"/>
</dbReference>
<dbReference type="Gene3D" id="1.10.150.130">
    <property type="match status" value="1"/>
</dbReference>
<comment type="caution">
    <text evidence="7">The sequence shown here is derived from an EMBL/GenBank/DDBJ whole genome shotgun (WGS) entry which is preliminary data.</text>
</comment>
<dbReference type="InterPro" id="IPR050090">
    <property type="entry name" value="Tyrosine_recombinase_XerCD"/>
</dbReference>
<dbReference type="PROSITE" id="PS51898">
    <property type="entry name" value="TYR_RECOMBINASE"/>
    <property type="match status" value="1"/>
</dbReference>
<reference evidence="7" key="1">
    <citation type="journal article" date="2014" name="Int. J. Syst. Evol. Microbiol.">
        <title>Complete genome sequence of Corynebacterium casei LMG S-19264T (=DSM 44701T), isolated from a smear-ripened cheese.</title>
        <authorList>
            <consortium name="US DOE Joint Genome Institute (JGI-PGF)"/>
            <person name="Walter F."/>
            <person name="Albersmeier A."/>
            <person name="Kalinowski J."/>
            <person name="Ruckert C."/>
        </authorList>
    </citation>
    <scope>NUCLEOTIDE SEQUENCE</scope>
    <source>
        <strain evidence="7">CGMCC 4.7368</strain>
    </source>
</reference>
<feature type="domain" description="Tyr recombinase" evidence="5">
    <location>
        <begin position="201"/>
        <end position="401"/>
    </location>
</feature>
<evidence type="ECO:0000256" key="1">
    <source>
        <dbReference type="ARBA" id="ARBA00022908"/>
    </source>
</evidence>
<keyword evidence="2 4" id="KW-0238">DNA-binding</keyword>
<dbReference type="EMBL" id="BMNH01000023">
    <property type="protein sequence ID" value="GGO77963.1"/>
    <property type="molecule type" value="Genomic_DNA"/>
</dbReference>
<keyword evidence="8" id="KW-1185">Reference proteome</keyword>
<accession>A0A917ZB24</accession>
<dbReference type="Gene3D" id="1.10.443.10">
    <property type="entry name" value="Intergrase catalytic core"/>
    <property type="match status" value="1"/>
</dbReference>
<dbReference type="PROSITE" id="PS51900">
    <property type="entry name" value="CB"/>
    <property type="match status" value="1"/>
</dbReference>
<dbReference type="SUPFAM" id="SSF56349">
    <property type="entry name" value="DNA breaking-rejoining enzymes"/>
    <property type="match status" value="1"/>
</dbReference>
<sequence length="413" mass="47107">MGKRSNGEGSIFPYKGGWAGYVWVTTPDGKRTRKWAYGKTREETHEKWLDLHEQSRKGPAPTKNPTMTAYLSRWLEEVIKPNREPTTYVAYEPLVRLYIVPGLGKKRLDKLTVRDVQTWLNTLPTLCTCCDQKKDHKRPEHKRRCCSIGKCCKGYPSRSTIAGIRRVLRSALGHALREELISKNVASLTTLPSPSTTKKKRQHVVWTVDEARKFLEHLRAVDDPLYAAYVLILVLGLRRGEVLGLAWDCVDLGGEQLWISRQLTRVGGQLLHRETTKTDDSTASLPLFGLCVSALRHRRRVQEEARRAAGDSWKPSDLTFTTRTGTPIEPRNFNRAFETHCRNAGVPRIRVHDTRHTCASLLAALDVHPRVAMRILRHSQISMTMDVYTQIPNPETRKALDRLNQSLDFSNET</sequence>
<evidence type="ECO:0000259" key="5">
    <source>
        <dbReference type="PROSITE" id="PS51898"/>
    </source>
</evidence>
<evidence type="ECO:0000256" key="3">
    <source>
        <dbReference type="ARBA" id="ARBA00023172"/>
    </source>
</evidence>
<evidence type="ECO:0000259" key="6">
    <source>
        <dbReference type="PROSITE" id="PS51900"/>
    </source>
</evidence>
<dbReference type="Pfam" id="PF00589">
    <property type="entry name" value="Phage_integrase"/>
    <property type="match status" value="1"/>
</dbReference>
<dbReference type="PANTHER" id="PTHR30349">
    <property type="entry name" value="PHAGE INTEGRASE-RELATED"/>
    <property type="match status" value="1"/>
</dbReference>
<proteinExistence type="predicted"/>
<dbReference type="AlphaFoldDB" id="A0A917ZB24"/>
<dbReference type="InterPro" id="IPR013762">
    <property type="entry name" value="Integrase-like_cat_sf"/>
</dbReference>
<evidence type="ECO:0000256" key="2">
    <source>
        <dbReference type="ARBA" id="ARBA00023125"/>
    </source>
</evidence>
<evidence type="ECO:0000313" key="7">
    <source>
        <dbReference type="EMBL" id="GGO77963.1"/>
    </source>
</evidence>
<keyword evidence="1" id="KW-0229">DNA integration</keyword>
<evidence type="ECO:0000313" key="8">
    <source>
        <dbReference type="Proteomes" id="UP000646523"/>
    </source>
</evidence>
<dbReference type="InterPro" id="IPR011010">
    <property type="entry name" value="DNA_brk_join_enz"/>
</dbReference>
<dbReference type="InterPro" id="IPR044068">
    <property type="entry name" value="CB"/>
</dbReference>
<dbReference type="GO" id="GO:0015074">
    <property type="term" value="P:DNA integration"/>
    <property type="evidence" value="ECO:0007669"/>
    <property type="project" value="UniProtKB-KW"/>
</dbReference>
<dbReference type="InterPro" id="IPR004107">
    <property type="entry name" value="Integrase_SAM-like_N"/>
</dbReference>
<dbReference type="InterPro" id="IPR002104">
    <property type="entry name" value="Integrase_catalytic"/>
</dbReference>
<protein>
    <submittedName>
        <fullName evidence="7">Site-specific integrase</fullName>
    </submittedName>
</protein>
<feature type="domain" description="Core-binding (CB)" evidence="6">
    <location>
        <begin position="65"/>
        <end position="176"/>
    </location>
</feature>
<dbReference type="RefSeq" id="WP_225264045.1">
    <property type="nucleotide sequence ID" value="NZ_BMNH01000023.1"/>
</dbReference>
<dbReference type="PANTHER" id="PTHR30349:SF91">
    <property type="entry name" value="INTA PROTEIN"/>
    <property type="match status" value="1"/>
</dbReference>
<organism evidence="7 8">
    <name type="scientific">Nonomuraea cavernae</name>
    <dbReference type="NCBI Taxonomy" id="2045107"/>
    <lineage>
        <taxon>Bacteria</taxon>
        <taxon>Bacillati</taxon>
        <taxon>Actinomycetota</taxon>
        <taxon>Actinomycetes</taxon>
        <taxon>Streptosporangiales</taxon>
        <taxon>Streptosporangiaceae</taxon>
        <taxon>Nonomuraea</taxon>
    </lineage>
</organism>